<organism evidence="1 2">
    <name type="scientific">Mycena maculata</name>
    <dbReference type="NCBI Taxonomy" id="230809"/>
    <lineage>
        <taxon>Eukaryota</taxon>
        <taxon>Fungi</taxon>
        <taxon>Dikarya</taxon>
        <taxon>Basidiomycota</taxon>
        <taxon>Agaricomycotina</taxon>
        <taxon>Agaricomycetes</taxon>
        <taxon>Agaricomycetidae</taxon>
        <taxon>Agaricales</taxon>
        <taxon>Marasmiineae</taxon>
        <taxon>Mycenaceae</taxon>
        <taxon>Mycena</taxon>
    </lineage>
</organism>
<dbReference type="SUPFAM" id="SSF46689">
    <property type="entry name" value="Homeodomain-like"/>
    <property type="match status" value="1"/>
</dbReference>
<gene>
    <name evidence="1" type="ORF">DFH07DRAFT_736868</name>
</gene>
<proteinExistence type="predicted"/>
<dbReference type="InterPro" id="IPR036388">
    <property type="entry name" value="WH-like_DNA-bd_sf"/>
</dbReference>
<reference evidence="1" key="1">
    <citation type="submission" date="2023-03" db="EMBL/GenBank/DDBJ databases">
        <title>Massive genome expansion in bonnet fungi (Mycena s.s.) driven by repeated elements and novel gene families across ecological guilds.</title>
        <authorList>
            <consortium name="Lawrence Berkeley National Laboratory"/>
            <person name="Harder C.B."/>
            <person name="Miyauchi S."/>
            <person name="Viragh M."/>
            <person name="Kuo A."/>
            <person name="Thoen E."/>
            <person name="Andreopoulos B."/>
            <person name="Lu D."/>
            <person name="Skrede I."/>
            <person name="Drula E."/>
            <person name="Henrissat B."/>
            <person name="Morin E."/>
            <person name="Kohler A."/>
            <person name="Barry K."/>
            <person name="LaButti K."/>
            <person name="Morin E."/>
            <person name="Salamov A."/>
            <person name="Lipzen A."/>
            <person name="Mereny Z."/>
            <person name="Hegedus B."/>
            <person name="Baldrian P."/>
            <person name="Stursova M."/>
            <person name="Weitz H."/>
            <person name="Taylor A."/>
            <person name="Grigoriev I.V."/>
            <person name="Nagy L.G."/>
            <person name="Martin F."/>
            <person name="Kauserud H."/>
        </authorList>
    </citation>
    <scope>NUCLEOTIDE SEQUENCE</scope>
    <source>
        <strain evidence="1">CBHHK188m</strain>
    </source>
</reference>
<evidence type="ECO:0000313" key="1">
    <source>
        <dbReference type="EMBL" id="KAJ7767406.1"/>
    </source>
</evidence>
<accession>A0AAD7JQK5</accession>
<protein>
    <submittedName>
        <fullName evidence="1">Uncharacterized protein</fullName>
    </submittedName>
</protein>
<dbReference type="AlphaFoldDB" id="A0AAD7JQK5"/>
<keyword evidence="2" id="KW-1185">Reference proteome</keyword>
<sequence length="135" mass="15696">MARGTKKDITNDTKKLVAHLYHNRQRKQHEIAADLQISLSSVKKILHQYRHDTEGVPAPSTLRVRGRPRILQTVDFLVGLIERTPDIYLHELQEELRELCNVNVSLLAIWRALRHRGFTRKQVSEPIANRMTSSR</sequence>
<comment type="caution">
    <text evidence="1">The sequence shown here is derived from an EMBL/GenBank/DDBJ whole genome shotgun (WGS) entry which is preliminary data.</text>
</comment>
<evidence type="ECO:0000313" key="2">
    <source>
        <dbReference type="Proteomes" id="UP001215280"/>
    </source>
</evidence>
<dbReference type="EMBL" id="JARJLG010000030">
    <property type="protein sequence ID" value="KAJ7767406.1"/>
    <property type="molecule type" value="Genomic_DNA"/>
</dbReference>
<dbReference type="Proteomes" id="UP001215280">
    <property type="component" value="Unassembled WGS sequence"/>
</dbReference>
<dbReference type="InterPro" id="IPR009057">
    <property type="entry name" value="Homeodomain-like_sf"/>
</dbReference>
<name>A0AAD7JQK5_9AGAR</name>
<dbReference type="Gene3D" id="1.10.10.10">
    <property type="entry name" value="Winged helix-like DNA-binding domain superfamily/Winged helix DNA-binding domain"/>
    <property type="match status" value="1"/>
</dbReference>